<dbReference type="InterPro" id="IPR029052">
    <property type="entry name" value="Metallo-depent_PP-like"/>
</dbReference>
<feature type="region of interest" description="Disordered" evidence="1">
    <location>
        <begin position="40"/>
        <end position="63"/>
    </location>
</feature>
<dbReference type="InterPro" id="IPR051693">
    <property type="entry name" value="UPF0046_metallophosphoest"/>
</dbReference>
<dbReference type="AlphaFoldDB" id="A0A812RFP3"/>
<evidence type="ECO:0000313" key="3">
    <source>
        <dbReference type="EMBL" id="CAE7434951.1"/>
    </source>
</evidence>
<organism evidence="3 4">
    <name type="scientific">Symbiodinium natans</name>
    <dbReference type="NCBI Taxonomy" id="878477"/>
    <lineage>
        <taxon>Eukaryota</taxon>
        <taxon>Sar</taxon>
        <taxon>Alveolata</taxon>
        <taxon>Dinophyceae</taxon>
        <taxon>Suessiales</taxon>
        <taxon>Symbiodiniaceae</taxon>
        <taxon>Symbiodinium</taxon>
    </lineage>
</organism>
<comment type="caution">
    <text evidence="3">The sequence shown here is derived from an EMBL/GenBank/DDBJ whole genome shotgun (WGS) entry which is preliminary data.</text>
</comment>
<sequence length="387" mass="43482">MQWMRWGAVAAAALLGLTALAAFNLRGSAFTLRLESAETTETRRLSTQKQNCGEEQPPPPGGQCEVTILHISDTHNLHRAMSQAYPMPTADIMLHTGDISDHGEDWEIGDFNEWIGEIKHKYKYGVYFVSGNHDWMSVVGRVAGWQMAPEASLDPHYLQSKVPNARLLHHEVVEVAGLKIYGSDWCPWFGYTSPGDWWNMEWNAGTQRIFEAWKQQAMQHGGANPVPTHRYFEIPAGTDILMSHQAPWDVFDQTMTGNWGSSKDLRSRVEAVGAKVHLFGHIHEARGEWQRCDQHNPAVKAYCGGAEYEPIPGQKFGARAPPYPGYPTDLIMNNAQMNNQLTDQAYTHWMGPAYIKAPGKLITAKWSGGQWHFTAVRTDTLPPQVNF</sequence>
<dbReference type="InterPro" id="IPR004843">
    <property type="entry name" value="Calcineurin-like_PHP"/>
</dbReference>
<proteinExistence type="predicted"/>
<accession>A0A812RFP3</accession>
<dbReference type="PANTHER" id="PTHR12905:SF0">
    <property type="entry name" value="CALCINEURIN-LIKE PHOSPHOESTERASE DOMAIN-CONTAINING PROTEIN"/>
    <property type="match status" value="1"/>
</dbReference>
<dbReference type="GO" id="GO:0016787">
    <property type="term" value="F:hydrolase activity"/>
    <property type="evidence" value="ECO:0007669"/>
    <property type="project" value="InterPro"/>
</dbReference>
<reference evidence="3" key="1">
    <citation type="submission" date="2021-02" db="EMBL/GenBank/DDBJ databases">
        <authorList>
            <person name="Dougan E. K."/>
            <person name="Rhodes N."/>
            <person name="Thang M."/>
            <person name="Chan C."/>
        </authorList>
    </citation>
    <scope>NUCLEOTIDE SEQUENCE</scope>
</reference>
<dbReference type="Pfam" id="PF00149">
    <property type="entry name" value="Metallophos"/>
    <property type="match status" value="1"/>
</dbReference>
<evidence type="ECO:0000259" key="2">
    <source>
        <dbReference type="Pfam" id="PF00149"/>
    </source>
</evidence>
<name>A0A812RFP3_9DINO</name>
<gene>
    <name evidence="3" type="primary">MPPED1</name>
    <name evidence="3" type="ORF">SNAT2548_LOCUS23622</name>
</gene>
<dbReference type="SUPFAM" id="SSF56300">
    <property type="entry name" value="Metallo-dependent phosphatases"/>
    <property type="match status" value="1"/>
</dbReference>
<feature type="domain" description="Calcineurin-like phosphoesterase" evidence="2">
    <location>
        <begin position="67"/>
        <end position="284"/>
    </location>
</feature>
<dbReference type="PANTHER" id="PTHR12905">
    <property type="entry name" value="METALLOPHOSPHOESTERASE"/>
    <property type="match status" value="1"/>
</dbReference>
<dbReference type="EMBL" id="CAJNDS010002328">
    <property type="protein sequence ID" value="CAE7434951.1"/>
    <property type="molecule type" value="Genomic_DNA"/>
</dbReference>
<dbReference type="OrthoDB" id="421093at2759"/>
<protein>
    <submittedName>
        <fullName evidence="3">MPPED1 protein</fullName>
    </submittedName>
</protein>
<evidence type="ECO:0000256" key="1">
    <source>
        <dbReference type="SAM" id="MobiDB-lite"/>
    </source>
</evidence>
<dbReference type="Proteomes" id="UP000604046">
    <property type="component" value="Unassembled WGS sequence"/>
</dbReference>
<keyword evidence="4" id="KW-1185">Reference proteome</keyword>
<evidence type="ECO:0000313" key="4">
    <source>
        <dbReference type="Proteomes" id="UP000604046"/>
    </source>
</evidence>
<dbReference type="Gene3D" id="3.60.21.10">
    <property type="match status" value="1"/>
</dbReference>